<dbReference type="Proteomes" id="UP001056035">
    <property type="component" value="Chromosome"/>
</dbReference>
<reference evidence="2 3" key="1">
    <citation type="submission" date="2022-06" db="EMBL/GenBank/DDBJ databases">
        <title>Paraconexibacter antarcticus.</title>
        <authorList>
            <person name="Kim C.S."/>
        </authorList>
    </citation>
    <scope>NUCLEOTIDE SEQUENCE [LARGE SCALE GENOMIC DNA]</scope>
    <source>
        <strain evidence="2 3">02-257</strain>
    </source>
</reference>
<dbReference type="PANTHER" id="PTHR43755:SF1">
    <property type="entry name" value="FAD-DEPENDENT PYRIDINE NUCLEOTIDE-DISULPHIDE OXIDOREDUCTASE"/>
    <property type="match status" value="1"/>
</dbReference>
<evidence type="ECO:0000259" key="1">
    <source>
        <dbReference type="Pfam" id="PF07992"/>
    </source>
</evidence>
<sequence>MSLPRVLIVGAGPGGIAAAHRLRECGDGQVEIELVTRGGTATHLAGSVPVAIGAAEAENLSCAVALPGVRCTAGEVSVVDGGGAVIDGRRVDADAVIASPGLVPDVDVVPDWSRACTGWDLDAAVAAAPRLEAVPGGTLAVVVCGLPYRCPPAPYGLAMALARTHRASGRFTKVCVVTPEAFPLMGVGGEAPAFLMDSCAGAKVEIERKFDVDLGASEDGVLRAVDGRALEYELAFVIPPHCRSAMLADLDAVGPLVKVDARGHSSVAGVFVIGDAAATGLPRAADVAATGGRNAADAVLADFGIEPPKPAAAPQPSCYINHGGGSMSRIRISYPNGLPPDGEASVEIDAPTPDLGYAAEGERRRFLESVGGT</sequence>
<dbReference type="PRINTS" id="PR00368">
    <property type="entry name" value="FADPNR"/>
</dbReference>
<dbReference type="InterPro" id="IPR023753">
    <property type="entry name" value="FAD/NAD-binding_dom"/>
</dbReference>
<dbReference type="SUPFAM" id="SSF51905">
    <property type="entry name" value="FAD/NAD(P)-binding domain"/>
    <property type="match status" value="2"/>
</dbReference>
<keyword evidence="3" id="KW-1185">Reference proteome</keyword>
<dbReference type="EMBL" id="CP098502">
    <property type="protein sequence ID" value="UTI66893.1"/>
    <property type="molecule type" value="Genomic_DNA"/>
</dbReference>
<evidence type="ECO:0000313" key="2">
    <source>
        <dbReference type="EMBL" id="UTI66893.1"/>
    </source>
</evidence>
<dbReference type="Gene3D" id="3.50.50.60">
    <property type="entry name" value="FAD/NAD(P)-binding domain"/>
    <property type="match status" value="2"/>
</dbReference>
<dbReference type="InterPro" id="IPR036188">
    <property type="entry name" value="FAD/NAD-bd_sf"/>
</dbReference>
<organism evidence="2 3">
    <name type="scientific">Paraconexibacter antarcticus</name>
    <dbReference type="NCBI Taxonomy" id="2949664"/>
    <lineage>
        <taxon>Bacteria</taxon>
        <taxon>Bacillati</taxon>
        <taxon>Actinomycetota</taxon>
        <taxon>Thermoleophilia</taxon>
        <taxon>Solirubrobacterales</taxon>
        <taxon>Paraconexibacteraceae</taxon>
        <taxon>Paraconexibacter</taxon>
    </lineage>
</organism>
<dbReference type="RefSeq" id="WP_254573547.1">
    <property type="nucleotide sequence ID" value="NZ_CP098502.1"/>
</dbReference>
<dbReference type="PRINTS" id="PR00411">
    <property type="entry name" value="PNDRDTASEI"/>
</dbReference>
<proteinExistence type="predicted"/>
<protein>
    <recommendedName>
        <fullName evidence="1">FAD/NAD(P)-binding domain-containing protein</fullName>
    </recommendedName>
</protein>
<dbReference type="PANTHER" id="PTHR43755">
    <property type="match status" value="1"/>
</dbReference>
<gene>
    <name evidence="2" type="ORF">NBH00_11945</name>
</gene>
<evidence type="ECO:0000313" key="3">
    <source>
        <dbReference type="Proteomes" id="UP001056035"/>
    </source>
</evidence>
<feature type="domain" description="FAD/NAD(P)-binding" evidence="1">
    <location>
        <begin position="5"/>
        <end position="290"/>
    </location>
</feature>
<accession>A0ABY5DXY2</accession>
<name>A0ABY5DXY2_9ACTN</name>
<dbReference type="Pfam" id="PF07992">
    <property type="entry name" value="Pyr_redox_2"/>
    <property type="match status" value="1"/>
</dbReference>
<dbReference type="InterPro" id="IPR052541">
    <property type="entry name" value="SQRD"/>
</dbReference>